<comment type="function">
    <text evidence="7">May play a role in resistance to osmotic downshock.</text>
</comment>
<keyword evidence="6 8" id="KW-0472">Membrane</keyword>
<dbReference type="InterPro" id="IPR006685">
    <property type="entry name" value="MscS_channel_2nd"/>
</dbReference>
<keyword evidence="4 8" id="KW-0812">Transmembrane</keyword>
<dbReference type="InterPro" id="IPR049142">
    <property type="entry name" value="MS_channel_1st"/>
</dbReference>
<keyword evidence="5 8" id="KW-1133">Transmembrane helix</keyword>
<dbReference type="SUPFAM" id="SSF82861">
    <property type="entry name" value="Mechanosensitive channel protein MscS (YggB), transmembrane region"/>
    <property type="match status" value="1"/>
</dbReference>
<proteinExistence type="inferred from homology"/>
<feature type="transmembrane region" description="Helical" evidence="8">
    <location>
        <begin position="95"/>
        <end position="124"/>
    </location>
</feature>
<evidence type="ECO:0000256" key="3">
    <source>
        <dbReference type="ARBA" id="ARBA00022475"/>
    </source>
</evidence>
<evidence type="ECO:0000313" key="13">
    <source>
        <dbReference type="Proteomes" id="UP000198935"/>
    </source>
</evidence>
<evidence type="ECO:0000256" key="8">
    <source>
        <dbReference type="SAM" id="Phobius"/>
    </source>
</evidence>
<reference evidence="13" key="1">
    <citation type="submission" date="2016-10" db="EMBL/GenBank/DDBJ databases">
        <authorList>
            <person name="Varghese N."/>
            <person name="Submissions S."/>
        </authorList>
    </citation>
    <scope>NUCLEOTIDE SEQUENCE [LARGE SCALE GENOMIC DNA]</scope>
    <source>
        <strain evidence="13">SP</strain>
    </source>
</reference>
<evidence type="ECO:0000259" key="10">
    <source>
        <dbReference type="Pfam" id="PF21082"/>
    </source>
</evidence>
<dbReference type="Gene3D" id="2.30.30.60">
    <property type="match status" value="1"/>
</dbReference>
<evidence type="ECO:0000256" key="5">
    <source>
        <dbReference type="ARBA" id="ARBA00022989"/>
    </source>
</evidence>
<dbReference type="PANTHER" id="PTHR30460:SF0">
    <property type="entry name" value="MODERATE CONDUCTANCE MECHANOSENSITIVE CHANNEL YBIO"/>
    <property type="match status" value="1"/>
</dbReference>
<dbReference type="InterPro" id="IPR049278">
    <property type="entry name" value="MS_channel_C"/>
</dbReference>
<evidence type="ECO:0000256" key="1">
    <source>
        <dbReference type="ARBA" id="ARBA00004651"/>
    </source>
</evidence>
<keyword evidence="13" id="KW-1185">Reference proteome</keyword>
<dbReference type="FunFam" id="2.30.30.60:FF:000001">
    <property type="entry name" value="MscS Mechanosensitive ion channel"/>
    <property type="match status" value="1"/>
</dbReference>
<name>A0A1H3MQ03_9BACI</name>
<dbReference type="SUPFAM" id="SSF50182">
    <property type="entry name" value="Sm-like ribonucleoproteins"/>
    <property type="match status" value="1"/>
</dbReference>
<keyword evidence="3" id="KW-1003">Cell membrane</keyword>
<dbReference type="GO" id="GO:0005886">
    <property type="term" value="C:plasma membrane"/>
    <property type="evidence" value="ECO:0007669"/>
    <property type="project" value="UniProtKB-SubCell"/>
</dbReference>
<gene>
    <name evidence="12" type="ORF">SAMN05421736_103305</name>
</gene>
<dbReference type="STRING" id="1503961.SAMN05421736_103305"/>
<evidence type="ECO:0000256" key="6">
    <source>
        <dbReference type="ARBA" id="ARBA00023136"/>
    </source>
</evidence>
<dbReference type="Pfam" id="PF21088">
    <property type="entry name" value="MS_channel_1st"/>
    <property type="match status" value="1"/>
</dbReference>
<sequence length="284" mass="31511">MTEWMSKIDWADIWTTIVTAALQLILILIVYVVVRAIGKRLITKSFERMTKQKNMSAGRAKTLEKLALNIFYYVLIFIVATFVIGIFGLNVTALIASAGIAGLAVGFGAQGLVSDVVTGFFLLLEKQMEVDEYVTISGIDGIVEEVGLRTTKLRGFDGTVHFIPNREIGSLSNHSRSTMRALVDISISYDENIDETIAVLQKVCDRFAAEDEAIKEGPNVLGVQSLGDSDIVIRIIAKTENMEQWAVERRLKKALKEALDDNNIEIPFPHQVYIQKSDQGKKNA</sequence>
<comment type="subcellular location">
    <subcellularLocation>
        <location evidence="1">Cell membrane</location>
        <topology evidence="1">Multi-pass membrane protein</topology>
    </subcellularLocation>
</comment>
<evidence type="ECO:0000313" key="12">
    <source>
        <dbReference type="EMBL" id="SDY78822.1"/>
    </source>
</evidence>
<evidence type="ECO:0000259" key="11">
    <source>
        <dbReference type="Pfam" id="PF21088"/>
    </source>
</evidence>
<evidence type="ECO:0000256" key="4">
    <source>
        <dbReference type="ARBA" id="ARBA00022692"/>
    </source>
</evidence>
<protein>
    <submittedName>
        <fullName evidence="12">Small conductance mechanosensitive channel</fullName>
    </submittedName>
</protein>
<dbReference type="FunFam" id="3.30.70.100:FF:000018">
    <property type="entry name" value="MscS mechanosensitive ion channel"/>
    <property type="match status" value="1"/>
</dbReference>
<dbReference type="FunFam" id="1.10.287.1260:FF:000005">
    <property type="entry name" value="Mechanosensitive ion channel family protein"/>
    <property type="match status" value="1"/>
</dbReference>
<organism evidence="12 13">
    <name type="scientific">Evansella caseinilytica</name>
    <dbReference type="NCBI Taxonomy" id="1503961"/>
    <lineage>
        <taxon>Bacteria</taxon>
        <taxon>Bacillati</taxon>
        <taxon>Bacillota</taxon>
        <taxon>Bacilli</taxon>
        <taxon>Bacillales</taxon>
        <taxon>Bacillaceae</taxon>
        <taxon>Evansella</taxon>
    </lineage>
</organism>
<feature type="transmembrane region" description="Helical" evidence="8">
    <location>
        <begin position="70"/>
        <end position="89"/>
    </location>
</feature>
<dbReference type="SUPFAM" id="SSF82689">
    <property type="entry name" value="Mechanosensitive channel protein MscS (YggB), C-terminal domain"/>
    <property type="match status" value="1"/>
</dbReference>
<accession>A0A1H3MQ03</accession>
<dbReference type="Gene3D" id="3.30.70.100">
    <property type="match status" value="1"/>
</dbReference>
<comment type="similarity">
    <text evidence="2">Belongs to the MscS (TC 1.A.23) family.</text>
</comment>
<dbReference type="EMBL" id="FNPI01000003">
    <property type="protein sequence ID" value="SDY78822.1"/>
    <property type="molecule type" value="Genomic_DNA"/>
</dbReference>
<dbReference type="Pfam" id="PF21082">
    <property type="entry name" value="MS_channel_3rd"/>
    <property type="match status" value="1"/>
</dbReference>
<dbReference type="Pfam" id="PF00924">
    <property type="entry name" value="MS_channel_2nd"/>
    <property type="match status" value="1"/>
</dbReference>
<feature type="domain" description="Mechanosensitive ion channel transmembrane helices 2/3" evidence="11">
    <location>
        <begin position="69"/>
        <end position="110"/>
    </location>
</feature>
<dbReference type="GO" id="GO:0008381">
    <property type="term" value="F:mechanosensitive monoatomic ion channel activity"/>
    <property type="evidence" value="ECO:0007669"/>
    <property type="project" value="InterPro"/>
</dbReference>
<dbReference type="AlphaFoldDB" id="A0A1H3MQ03"/>
<dbReference type="Proteomes" id="UP000198935">
    <property type="component" value="Unassembled WGS sequence"/>
</dbReference>
<dbReference type="InterPro" id="IPR045276">
    <property type="entry name" value="YbiO_bact"/>
</dbReference>
<evidence type="ECO:0000256" key="2">
    <source>
        <dbReference type="ARBA" id="ARBA00008017"/>
    </source>
</evidence>
<dbReference type="InterPro" id="IPR010920">
    <property type="entry name" value="LSM_dom_sf"/>
</dbReference>
<dbReference type="InterPro" id="IPR011014">
    <property type="entry name" value="MscS_channel_TM-2"/>
</dbReference>
<evidence type="ECO:0000259" key="9">
    <source>
        <dbReference type="Pfam" id="PF00924"/>
    </source>
</evidence>
<dbReference type="InterPro" id="IPR011066">
    <property type="entry name" value="MscS_channel_C_sf"/>
</dbReference>
<dbReference type="Gene3D" id="1.10.287.1260">
    <property type="match status" value="1"/>
</dbReference>
<evidence type="ECO:0000256" key="7">
    <source>
        <dbReference type="ARBA" id="ARBA00059688"/>
    </source>
</evidence>
<dbReference type="PANTHER" id="PTHR30460">
    <property type="entry name" value="MODERATE CONDUCTANCE MECHANOSENSITIVE CHANNEL YBIO"/>
    <property type="match status" value="1"/>
</dbReference>
<dbReference type="OrthoDB" id="9809206at2"/>
<feature type="domain" description="Mechanosensitive ion channel MscS" evidence="9">
    <location>
        <begin position="112"/>
        <end position="176"/>
    </location>
</feature>
<dbReference type="InterPro" id="IPR023408">
    <property type="entry name" value="MscS_beta-dom_sf"/>
</dbReference>
<feature type="transmembrane region" description="Helical" evidence="8">
    <location>
        <begin position="13"/>
        <end position="34"/>
    </location>
</feature>
<feature type="domain" description="Mechanosensitive ion channel MscS C-terminal" evidence="10">
    <location>
        <begin position="183"/>
        <end position="266"/>
    </location>
</feature>